<dbReference type="EMBL" id="WTPW01000891">
    <property type="protein sequence ID" value="KAF0471570.1"/>
    <property type="molecule type" value="Genomic_DNA"/>
</dbReference>
<name>A0A8H3XKL5_GIGMA</name>
<sequence>MKSNIVIRIELDNRGIGTEDVKKKKDKGVKIRMELSMTYLKLAKMIYTKEIRDLEDCKAGIRVKKNVKEDEHGFEKALADQDELLEVEVKDAEALVYQGFKQKELASENQRVTYLGHEQDRLKPANYDKSLKTISHKILEWYLKHAEGDNTDGRYNIEFCSCSCISRVEDQMMKLKWNQDLLKVDVKNNRSNGELLVSKMNDEKEDKKMDNLPELDREVIQNIKWNENSEVVMPEIGMDAANMDNEIIDYLFNPGGSCWRNSQLNKIKRKTLKPATTYIYAWKHKIKWRRLLPMLMYPG</sequence>
<evidence type="ECO:0000313" key="2">
    <source>
        <dbReference type="Proteomes" id="UP000439903"/>
    </source>
</evidence>
<organism evidence="1 2">
    <name type="scientific">Gigaspora margarita</name>
    <dbReference type="NCBI Taxonomy" id="4874"/>
    <lineage>
        <taxon>Eukaryota</taxon>
        <taxon>Fungi</taxon>
        <taxon>Fungi incertae sedis</taxon>
        <taxon>Mucoromycota</taxon>
        <taxon>Glomeromycotina</taxon>
        <taxon>Glomeromycetes</taxon>
        <taxon>Diversisporales</taxon>
        <taxon>Gigasporaceae</taxon>
        <taxon>Gigaspora</taxon>
    </lineage>
</organism>
<dbReference type="Proteomes" id="UP000439903">
    <property type="component" value="Unassembled WGS sequence"/>
</dbReference>
<evidence type="ECO:0000313" key="1">
    <source>
        <dbReference type="EMBL" id="KAF0471570.1"/>
    </source>
</evidence>
<reference evidence="1 2" key="1">
    <citation type="journal article" date="2019" name="Environ. Microbiol.">
        <title>At the nexus of three kingdoms: the genome of the mycorrhizal fungus Gigaspora margarita provides insights into plant, endobacterial and fungal interactions.</title>
        <authorList>
            <person name="Venice F."/>
            <person name="Ghignone S."/>
            <person name="Salvioli di Fossalunga A."/>
            <person name="Amselem J."/>
            <person name="Novero M."/>
            <person name="Xianan X."/>
            <person name="Sedzielewska Toro K."/>
            <person name="Morin E."/>
            <person name="Lipzen A."/>
            <person name="Grigoriev I.V."/>
            <person name="Henrissat B."/>
            <person name="Martin F.M."/>
            <person name="Bonfante P."/>
        </authorList>
    </citation>
    <scope>NUCLEOTIDE SEQUENCE [LARGE SCALE GENOMIC DNA]</scope>
    <source>
        <strain evidence="1 2">BEG34</strain>
    </source>
</reference>
<dbReference type="AlphaFoldDB" id="A0A8H3XKL5"/>
<gene>
    <name evidence="1" type="ORF">F8M41_025227</name>
</gene>
<keyword evidence="2" id="KW-1185">Reference proteome</keyword>
<proteinExistence type="predicted"/>
<comment type="caution">
    <text evidence="1">The sequence shown here is derived from an EMBL/GenBank/DDBJ whole genome shotgun (WGS) entry which is preliminary data.</text>
</comment>
<accession>A0A8H3XKL5</accession>
<protein>
    <submittedName>
        <fullName evidence="1">Uncharacterized protein</fullName>
    </submittedName>
</protein>